<feature type="region of interest" description="Disordered" evidence="3">
    <location>
        <begin position="554"/>
        <end position="586"/>
    </location>
</feature>
<dbReference type="InterPro" id="IPR024867">
    <property type="entry name" value="NFRKB"/>
</dbReference>
<dbReference type="EMBL" id="KN391645">
    <property type="protein sequence ID" value="KHG09618.1"/>
    <property type="molecule type" value="Genomic_DNA"/>
</dbReference>
<evidence type="ECO:0000313" key="6">
    <source>
        <dbReference type="Proteomes" id="UP000032142"/>
    </source>
</evidence>
<evidence type="ECO:0000256" key="2">
    <source>
        <dbReference type="ARBA" id="ARBA00023242"/>
    </source>
</evidence>
<dbReference type="PANTHER" id="PTHR13052">
    <property type="entry name" value="NFRKB-RELATED"/>
    <property type="match status" value="1"/>
</dbReference>
<proteinExistence type="predicted"/>
<dbReference type="Proteomes" id="UP000032142">
    <property type="component" value="Unassembled WGS sequence"/>
</dbReference>
<reference evidence="6" key="1">
    <citation type="submission" date="2014-09" db="EMBL/GenBank/DDBJ databases">
        <authorList>
            <person name="Mudge J."/>
            <person name="Ramaraj T."/>
            <person name="Lindquist I.E."/>
            <person name="Bharti A.K."/>
            <person name="Sundararajan A."/>
            <person name="Cameron C.T."/>
            <person name="Woodward J.E."/>
            <person name="May G.D."/>
            <person name="Brubaker C."/>
            <person name="Broadhvest J."/>
            <person name="Wilkins T.A."/>
        </authorList>
    </citation>
    <scope>NUCLEOTIDE SEQUENCE</scope>
    <source>
        <strain evidence="6">cv. AKA8401</strain>
    </source>
</reference>
<dbReference type="AlphaFoldDB" id="A0A0B0N586"/>
<protein>
    <submittedName>
        <fullName evidence="5">Nuclear factor related to kappa-B-binding</fullName>
    </submittedName>
</protein>
<feature type="region of interest" description="Disordered" evidence="3">
    <location>
        <begin position="519"/>
        <end position="540"/>
    </location>
</feature>
<organism evidence="5 6">
    <name type="scientific">Gossypium arboreum</name>
    <name type="common">Tree cotton</name>
    <name type="synonym">Gossypium nanking</name>
    <dbReference type="NCBI Taxonomy" id="29729"/>
    <lineage>
        <taxon>Eukaryota</taxon>
        <taxon>Viridiplantae</taxon>
        <taxon>Streptophyta</taxon>
        <taxon>Embryophyta</taxon>
        <taxon>Tracheophyta</taxon>
        <taxon>Spermatophyta</taxon>
        <taxon>Magnoliopsida</taxon>
        <taxon>eudicotyledons</taxon>
        <taxon>Gunneridae</taxon>
        <taxon>Pentapetalae</taxon>
        <taxon>rosids</taxon>
        <taxon>malvids</taxon>
        <taxon>Malvales</taxon>
        <taxon>Malvaceae</taxon>
        <taxon>Malvoideae</taxon>
        <taxon>Gossypium</taxon>
    </lineage>
</organism>
<gene>
    <name evidence="5" type="ORF">F383_11439</name>
</gene>
<keyword evidence="2" id="KW-0539">Nucleus</keyword>
<evidence type="ECO:0000259" key="4">
    <source>
        <dbReference type="PROSITE" id="PS51916"/>
    </source>
</evidence>
<dbReference type="GO" id="GO:0031011">
    <property type="term" value="C:Ino80 complex"/>
    <property type="evidence" value="ECO:0007669"/>
    <property type="project" value="InterPro"/>
</dbReference>
<dbReference type="InterPro" id="IPR044867">
    <property type="entry name" value="DEUBAD_dom"/>
</dbReference>
<accession>A0A0B0N586</accession>
<dbReference type="PROSITE" id="PS51916">
    <property type="entry name" value="DEUBAD"/>
    <property type="match status" value="1"/>
</dbReference>
<keyword evidence="6" id="KW-1185">Reference proteome</keyword>
<dbReference type="PANTHER" id="PTHR13052:SF3">
    <property type="entry name" value="NUCLEAR FACTOR RELATED TO KAPPA-B-BINDING PROTEIN"/>
    <property type="match status" value="1"/>
</dbReference>
<dbReference type="CDD" id="cd21865">
    <property type="entry name" value="DEUBAD_NFRKB"/>
    <property type="match status" value="1"/>
</dbReference>
<feature type="domain" description="DEUBAD" evidence="4">
    <location>
        <begin position="82"/>
        <end position="195"/>
    </location>
</feature>
<name>A0A0B0N586_GOSAR</name>
<sequence length="606" mass="68213">MQQKPKDQSILLVSMGTQKICHWKSGVSSCQGHIPGSLKGEAKEKEDDPLYGADSGDDLDDFDFKGISSELGMVEGQVCSIPYELFDLPDLRDILSLDTWNSCLTDEERFSLSAYLPDMDEWTFWLTMKDLFSGSDMYFGNPMDTFFERMKGGFYPPKISRLRETLQSLERRKYYHALRSYHYKMVQMFTDMRRLWDECDMSAGVSERLYMWRTRRKCGDVNADLLDLNAVPNDEYLLNEDVNSDALMSHLPKRIKTWESVKEKTNVVSPSANGMNFIAPNCSTKGVLKVKTTGNATHNHNQKMVVGDISEQCRSVPKGLLKVVPKVPSVLPQVSKVFSRRSQKGLLAGAQDLQDRTVPSSATPAYSENVGSFSRTPFLWQKVAGSKMNPEQSQSMLVYQDSALGSSRYVQNSSGNRSKEVGIADLGKHKLFELDEESVIGSKRYKFGQNLWQNLDRGKKGLFPFPFTDQYHEGERQTRVLQKDCMTILPIVAEAVSSSGIEGGLQEKLIVFPSQMKKPSDFEAENSEKPSKPSGSERLKYDLTLPLTYKRRKSQVKNTSGFTNSLKTGTDIRPGNPKEPNQALGENAKALKIKFMASTSSDCSRN</sequence>
<evidence type="ECO:0000256" key="3">
    <source>
        <dbReference type="SAM" id="MobiDB-lite"/>
    </source>
</evidence>
<evidence type="ECO:0000256" key="1">
    <source>
        <dbReference type="ARBA" id="ARBA00004123"/>
    </source>
</evidence>
<evidence type="ECO:0000313" key="5">
    <source>
        <dbReference type="EMBL" id="KHG09618.1"/>
    </source>
</evidence>
<comment type="subcellular location">
    <subcellularLocation>
        <location evidence="1">Nucleus</location>
    </subcellularLocation>
</comment>
<feature type="compositionally biased region" description="Polar residues" evidence="3">
    <location>
        <begin position="556"/>
        <end position="568"/>
    </location>
</feature>